<reference evidence="1 2" key="1">
    <citation type="journal article" date="2019" name="Int. J. Syst. Evol. Microbiol.">
        <title>The Global Catalogue of Microorganisms (GCM) 10K type strain sequencing project: providing services to taxonomists for standard genome sequencing and annotation.</title>
        <authorList>
            <consortium name="The Broad Institute Genomics Platform"/>
            <consortium name="The Broad Institute Genome Sequencing Center for Infectious Disease"/>
            <person name="Wu L."/>
            <person name="Ma J."/>
        </authorList>
    </citation>
    <scope>NUCLEOTIDE SEQUENCE [LARGE SCALE GENOMIC DNA]</scope>
    <source>
        <strain evidence="1 2">JCM 10696</strain>
    </source>
</reference>
<evidence type="ECO:0000313" key="2">
    <source>
        <dbReference type="Proteomes" id="UP001500665"/>
    </source>
</evidence>
<sequence>MEKELEEATEKARASFYDLFGIMIAHELDFPTLHRLLVWPNPVKTAYEYWLRQMNDVARILAYRDGVEPGAKLSESDRVKLTARAWELVSESVESASSARS</sequence>
<keyword evidence="2" id="KW-1185">Reference proteome</keyword>
<comment type="caution">
    <text evidence="1">The sequence shown here is derived from an EMBL/GenBank/DDBJ whole genome shotgun (WGS) entry which is preliminary data.</text>
</comment>
<dbReference type="EMBL" id="BAAAHH010000005">
    <property type="protein sequence ID" value="GAA0945879.1"/>
    <property type="molecule type" value="Genomic_DNA"/>
</dbReference>
<name>A0ABN1QQT4_9ACTN</name>
<dbReference type="Proteomes" id="UP001500665">
    <property type="component" value="Unassembled WGS sequence"/>
</dbReference>
<accession>A0ABN1QQT4</accession>
<organism evidence="1 2">
    <name type="scientific">Actinocorallia libanotica</name>
    <dbReference type="NCBI Taxonomy" id="46162"/>
    <lineage>
        <taxon>Bacteria</taxon>
        <taxon>Bacillati</taxon>
        <taxon>Actinomycetota</taxon>
        <taxon>Actinomycetes</taxon>
        <taxon>Streptosporangiales</taxon>
        <taxon>Thermomonosporaceae</taxon>
        <taxon>Actinocorallia</taxon>
    </lineage>
</organism>
<protein>
    <submittedName>
        <fullName evidence="1">Uncharacterized protein</fullName>
    </submittedName>
</protein>
<proteinExistence type="predicted"/>
<evidence type="ECO:0000313" key="1">
    <source>
        <dbReference type="EMBL" id="GAA0945879.1"/>
    </source>
</evidence>
<gene>
    <name evidence="1" type="ORF">GCM10009550_20000</name>
</gene>